<accession>A0A380ZBC7</accession>
<protein>
    <submittedName>
        <fullName evidence="1">Uncharacterized protein</fullName>
    </submittedName>
</protein>
<dbReference type="AlphaFoldDB" id="A0A380ZBC7"/>
<reference evidence="1 2" key="1">
    <citation type="submission" date="2018-06" db="EMBL/GenBank/DDBJ databases">
        <authorList>
            <consortium name="Pathogen Informatics"/>
            <person name="Doyle S."/>
        </authorList>
    </citation>
    <scope>NUCLEOTIDE SEQUENCE [LARGE SCALE GENOMIC DNA]</scope>
    <source>
        <strain evidence="1 2">NCTC12862</strain>
    </source>
</reference>
<dbReference type="RefSeq" id="WP_004856934.1">
    <property type="nucleotide sequence ID" value="NZ_CACVBH010000007.1"/>
</dbReference>
<organism evidence="1 2">
    <name type="scientific">Bartonella doshiae</name>
    <dbReference type="NCBI Taxonomy" id="33044"/>
    <lineage>
        <taxon>Bacteria</taxon>
        <taxon>Pseudomonadati</taxon>
        <taxon>Pseudomonadota</taxon>
        <taxon>Alphaproteobacteria</taxon>
        <taxon>Hyphomicrobiales</taxon>
        <taxon>Bartonellaceae</taxon>
        <taxon>Bartonella</taxon>
    </lineage>
</organism>
<gene>
    <name evidence="1" type="ORF">NCTC12862_00051</name>
</gene>
<dbReference type="EMBL" id="UFTF01000001">
    <property type="protein sequence ID" value="SUV44309.1"/>
    <property type="molecule type" value="Genomic_DNA"/>
</dbReference>
<name>A0A380ZBC7_BARDO</name>
<evidence type="ECO:0000313" key="2">
    <source>
        <dbReference type="Proteomes" id="UP000254950"/>
    </source>
</evidence>
<evidence type="ECO:0000313" key="1">
    <source>
        <dbReference type="EMBL" id="SUV44309.1"/>
    </source>
</evidence>
<proteinExistence type="predicted"/>
<dbReference type="Proteomes" id="UP000254950">
    <property type="component" value="Unassembled WGS sequence"/>
</dbReference>
<dbReference type="STRING" id="33044.GCA_900005695_00765"/>
<sequence length="75" mass="8670">MILWIKKYLTVIATILAAFFIALVKAFFLGKKAEQKKQTEKALNTAKTRIEIENEINKKSDANVRTELSSWLRNE</sequence>